<dbReference type="RefSeq" id="WP_386056041.1">
    <property type="nucleotide sequence ID" value="NZ_JBHTKL010000001.1"/>
</dbReference>
<dbReference type="InterPro" id="IPR003786">
    <property type="entry name" value="FdhD"/>
</dbReference>
<evidence type="ECO:0000256" key="1">
    <source>
        <dbReference type="ARBA" id="ARBA00022490"/>
    </source>
</evidence>
<dbReference type="Pfam" id="PF02634">
    <property type="entry name" value="FdhD-NarQ"/>
    <property type="match status" value="1"/>
</dbReference>
<keyword evidence="2 3" id="KW-0501">Molybdenum cofactor biosynthesis</keyword>
<comment type="similarity">
    <text evidence="3">Belongs to the FdhD family.</text>
</comment>
<feature type="active site" description="Cysteine persulfide intermediate" evidence="3">
    <location>
        <position position="105"/>
    </location>
</feature>
<keyword evidence="5" id="KW-1185">Reference proteome</keyword>
<evidence type="ECO:0000256" key="3">
    <source>
        <dbReference type="HAMAP-Rule" id="MF_00187"/>
    </source>
</evidence>
<dbReference type="PIRSF" id="PIRSF015626">
    <property type="entry name" value="FdhD"/>
    <property type="match status" value="1"/>
</dbReference>
<dbReference type="Gene3D" id="3.40.140.10">
    <property type="entry name" value="Cytidine Deaminase, domain 2"/>
    <property type="match status" value="1"/>
</dbReference>
<feature type="binding site" evidence="3">
    <location>
        <begin position="243"/>
        <end position="248"/>
    </location>
    <ligand>
        <name>Mo-bis(molybdopterin guanine dinucleotide)</name>
        <dbReference type="ChEBI" id="CHEBI:60539"/>
    </ligand>
</feature>
<gene>
    <name evidence="3 4" type="primary">fdhD</name>
    <name evidence="4" type="ORF">ACFQ2J_01810</name>
</gene>
<dbReference type="Gene3D" id="3.10.20.10">
    <property type="match status" value="1"/>
</dbReference>
<dbReference type="PANTHER" id="PTHR30592:SF1">
    <property type="entry name" value="SULFUR CARRIER PROTEIN FDHD"/>
    <property type="match status" value="1"/>
</dbReference>
<accession>A0ABW3KWL5</accession>
<comment type="caution">
    <text evidence="4">The sequence shown here is derived from an EMBL/GenBank/DDBJ whole genome shotgun (WGS) entry which is preliminary data.</text>
</comment>
<protein>
    <recommendedName>
        <fullName evidence="3">Sulfur carrier protein FdhD</fullName>
    </recommendedName>
</protein>
<dbReference type="NCBIfam" id="TIGR00129">
    <property type="entry name" value="fdhD_narQ"/>
    <property type="match status" value="1"/>
</dbReference>
<reference evidence="5" key="1">
    <citation type="journal article" date="2019" name="Int. J. Syst. Evol. Microbiol.">
        <title>The Global Catalogue of Microorganisms (GCM) 10K type strain sequencing project: providing services to taxonomists for standard genome sequencing and annotation.</title>
        <authorList>
            <consortium name="The Broad Institute Genomics Platform"/>
            <consortium name="The Broad Institute Genome Sequencing Center for Infectious Disease"/>
            <person name="Wu L."/>
            <person name="Ma J."/>
        </authorList>
    </citation>
    <scope>NUCLEOTIDE SEQUENCE [LARGE SCALE GENOMIC DNA]</scope>
    <source>
        <strain evidence="5">CCUG 56607</strain>
    </source>
</reference>
<sequence>MEKAFKEREMWRFEGGRGEPDSDVVADEYPLTLMINGEEFATLVCTPLNLEELVIGFLASEGVIRRVEDINSLSIDQDRGFAYVEMDRMPTAEVKSDKRWISSCCGKSRSFYFQNDAKTAKTVISHVTITPEQCESLMKAFQQSSGLFHETGGVHQASIASVDGLEYGYEDIGRHNALDKLYGYVLREKIALKNKIVIFSGRISSEVLLKVSKMGVGLILSKSASTHLALELAEDLNITAIGFVRKDRMNVYTHPHRVVDTYIEENNRDEKGGIPIDGA</sequence>
<dbReference type="PANTHER" id="PTHR30592">
    <property type="entry name" value="FORMATE DEHYDROGENASE"/>
    <property type="match status" value="1"/>
</dbReference>
<dbReference type="HAMAP" id="MF_00187">
    <property type="entry name" value="FdhD"/>
    <property type="match status" value="1"/>
</dbReference>
<dbReference type="SUPFAM" id="SSF53927">
    <property type="entry name" value="Cytidine deaminase-like"/>
    <property type="match status" value="1"/>
</dbReference>
<dbReference type="Proteomes" id="UP001596990">
    <property type="component" value="Unassembled WGS sequence"/>
</dbReference>
<name>A0ABW3KWL5_9BACI</name>
<proteinExistence type="inferred from homology"/>
<keyword evidence="1 3" id="KW-0963">Cytoplasm</keyword>
<evidence type="ECO:0000313" key="4">
    <source>
        <dbReference type="EMBL" id="MFD1017921.1"/>
    </source>
</evidence>
<evidence type="ECO:0000313" key="5">
    <source>
        <dbReference type="Proteomes" id="UP001596990"/>
    </source>
</evidence>
<dbReference type="InterPro" id="IPR016193">
    <property type="entry name" value="Cytidine_deaminase-like"/>
</dbReference>
<organism evidence="4 5">
    <name type="scientific">Thalassobacillus hwangdonensis</name>
    <dbReference type="NCBI Taxonomy" id="546108"/>
    <lineage>
        <taxon>Bacteria</taxon>
        <taxon>Bacillati</taxon>
        <taxon>Bacillota</taxon>
        <taxon>Bacilli</taxon>
        <taxon>Bacillales</taxon>
        <taxon>Bacillaceae</taxon>
        <taxon>Thalassobacillus</taxon>
    </lineage>
</organism>
<comment type="function">
    <text evidence="3">Required for formate dehydrogenase (FDH) activity. Acts as a sulfur carrier protein that transfers sulfur from IscS to the molybdenum cofactor prior to its insertion into FDH.</text>
</comment>
<dbReference type="EMBL" id="JBHTKL010000001">
    <property type="protein sequence ID" value="MFD1017921.1"/>
    <property type="molecule type" value="Genomic_DNA"/>
</dbReference>
<comment type="subcellular location">
    <subcellularLocation>
        <location evidence="3">Cytoplasm</location>
    </subcellularLocation>
</comment>
<evidence type="ECO:0000256" key="2">
    <source>
        <dbReference type="ARBA" id="ARBA00023150"/>
    </source>
</evidence>